<dbReference type="InterPro" id="IPR055999">
    <property type="entry name" value="DUF7577"/>
</dbReference>
<feature type="transmembrane region" description="Helical" evidence="2">
    <location>
        <begin position="6"/>
        <end position="31"/>
    </location>
</feature>
<keyword evidence="2" id="KW-0472">Membrane</keyword>
<keyword evidence="5" id="KW-1185">Reference proteome</keyword>
<evidence type="ECO:0000259" key="3">
    <source>
        <dbReference type="Pfam" id="PF24463"/>
    </source>
</evidence>
<gene>
    <name evidence="4" type="ORF">ATJ93_3179</name>
</gene>
<feature type="domain" description="DUF7577" evidence="3">
    <location>
        <begin position="71"/>
        <end position="94"/>
    </location>
</feature>
<protein>
    <recommendedName>
        <fullName evidence="3">DUF7577 domain-containing protein</fullName>
    </recommendedName>
</protein>
<evidence type="ECO:0000256" key="2">
    <source>
        <dbReference type="SAM" id="Phobius"/>
    </source>
</evidence>
<feature type="compositionally biased region" description="Basic and acidic residues" evidence="1">
    <location>
        <begin position="38"/>
        <end position="51"/>
    </location>
</feature>
<dbReference type="EMBL" id="RAPO01000003">
    <property type="protein sequence ID" value="RKD93549.1"/>
    <property type="molecule type" value="Genomic_DNA"/>
</dbReference>
<sequence length="94" mass="10409">MVPLEELYVTVVGILLLAALGACIPVLLQIFRDGLERQRKRTSGERNRGTEADDADSSASARQRTETTARLTCDHCGATNDSEFSYCRCCLERL</sequence>
<proteinExistence type="predicted"/>
<reference evidence="4 5" key="1">
    <citation type="submission" date="2018-09" db="EMBL/GenBank/DDBJ databases">
        <title>Genomic Encyclopedia of Archaeal and Bacterial Type Strains, Phase II (KMG-II): from individual species to whole genera.</title>
        <authorList>
            <person name="Goeker M."/>
        </authorList>
    </citation>
    <scope>NUCLEOTIDE SEQUENCE [LARGE SCALE GENOMIC DNA]</scope>
    <source>
        <strain evidence="4 5">DSM 13151</strain>
    </source>
</reference>
<feature type="region of interest" description="Disordered" evidence="1">
    <location>
        <begin position="38"/>
        <end position="68"/>
    </location>
</feature>
<evidence type="ECO:0000313" key="5">
    <source>
        <dbReference type="Proteomes" id="UP000283805"/>
    </source>
</evidence>
<keyword evidence="2" id="KW-0812">Transmembrane</keyword>
<accession>A0A3R7DBR0</accession>
<dbReference type="Proteomes" id="UP000283805">
    <property type="component" value="Unassembled WGS sequence"/>
</dbReference>
<keyword evidence="2" id="KW-1133">Transmembrane helix</keyword>
<dbReference type="RefSeq" id="WP_120245555.1">
    <property type="nucleotide sequence ID" value="NZ_RAPO01000003.1"/>
</dbReference>
<comment type="caution">
    <text evidence="4">The sequence shown here is derived from an EMBL/GenBank/DDBJ whole genome shotgun (WGS) entry which is preliminary data.</text>
</comment>
<dbReference type="OrthoDB" id="185378at2157"/>
<dbReference type="AlphaFoldDB" id="A0A3R7DBR0"/>
<organism evidence="4 5">
    <name type="scientific">Halopiger aswanensis</name>
    <dbReference type="NCBI Taxonomy" id="148449"/>
    <lineage>
        <taxon>Archaea</taxon>
        <taxon>Methanobacteriati</taxon>
        <taxon>Methanobacteriota</taxon>
        <taxon>Stenosarchaea group</taxon>
        <taxon>Halobacteria</taxon>
        <taxon>Halobacteriales</taxon>
        <taxon>Natrialbaceae</taxon>
        <taxon>Halopiger</taxon>
    </lineage>
</organism>
<dbReference type="Pfam" id="PF24463">
    <property type="entry name" value="DUF7577"/>
    <property type="match status" value="1"/>
</dbReference>
<evidence type="ECO:0000313" key="4">
    <source>
        <dbReference type="EMBL" id="RKD93549.1"/>
    </source>
</evidence>
<evidence type="ECO:0000256" key="1">
    <source>
        <dbReference type="SAM" id="MobiDB-lite"/>
    </source>
</evidence>
<name>A0A3R7DBR0_9EURY</name>